<evidence type="ECO:0000313" key="3">
    <source>
        <dbReference type="EMBL" id="CUV17243.1"/>
    </source>
</evidence>
<dbReference type="EMBL" id="LN899821">
    <property type="protein sequence ID" value="CUV17243.1"/>
    <property type="molecule type" value="Genomic_DNA"/>
</dbReference>
<dbReference type="EMBL" id="LN899824">
    <property type="protein sequence ID" value="CUV27484.1"/>
    <property type="molecule type" value="Genomic_DNA"/>
</dbReference>
<dbReference type="AlphaFoldDB" id="A0A0S4UZ71"/>
<evidence type="ECO:0000313" key="6">
    <source>
        <dbReference type="Proteomes" id="UP000262427"/>
    </source>
</evidence>
<evidence type="ECO:0000313" key="5">
    <source>
        <dbReference type="EMBL" id="CUV58748.1"/>
    </source>
</evidence>
<dbReference type="Proteomes" id="UP000262427">
    <property type="component" value="Chromosome MP"/>
</dbReference>
<proteinExistence type="predicted"/>
<evidence type="ECO:0000313" key="4">
    <source>
        <dbReference type="EMBL" id="CUV27484.1"/>
    </source>
</evidence>
<feature type="region of interest" description="Disordered" evidence="1">
    <location>
        <begin position="1"/>
        <end position="25"/>
    </location>
</feature>
<dbReference type="EMBL" id="CP025742">
    <property type="protein sequence ID" value="AYA48710.1"/>
    <property type="molecule type" value="Genomic_DNA"/>
</dbReference>
<organism evidence="4">
    <name type="scientific">Ralstonia solanacearum</name>
    <name type="common">Pseudomonas solanacearum</name>
    <dbReference type="NCBI Taxonomy" id="305"/>
    <lineage>
        <taxon>Bacteria</taxon>
        <taxon>Pseudomonadati</taxon>
        <taxon>Pseudomonadota</taxon>
        <taxon>Betaproteobacteria</taxon>
        <taxon>Burkholderiales</taxon>
        <taxon>Burkholderiaceae</taxon>
        <taxon>Ralstonia</taxon>
        <taxon>Ralstonia solanacearum species complex</taxon>
    </lineage>
</organism>
<protein>
    <submittedName>
        <fullName evidence="4">Uncharacterized protein</fullName>
    </submittedName>
</protein>
<sequence>MTLAPGIGFGAAESPSPRIHGGTGMPRAIGCPADCAQARLDQRLCERRHGTMDAGPSREPGARRIGPSH</sequence>
<reference evidence="2" key="2">
    <citation type="submission" date="2018-01" db="EMBL/GenBank/DDBJ databases">
        <title>Ralstonia pseudosolanacearum P824 infects blueberry.</title>
        <authorList>
            <person name="Bocsanczy A.M."/>
            <person name="Norman D.J."/>
        </authorList>
    </citation>
    <scope>NUCLEOTIDE SEQUENCE</scope>
    <source>
        <strain evidence="2">P824</strain>
    </source>
</reference>
<evidence type="ECO:0000313" key="2">
    <source>
        <dbReference type="EMBL" id="AYA48710.1"/>
    </source>
</evidence>
<reference evidence="6" key="3">
    <citation type="submission" date="2018-01" db="EMBL/GenBank/DDBJ databases">
        <title>Raltonia solanacearum P824 infects blueberry.</title>
        <authorList>
            <person name="Bocsanczy A.M."/>
            <person name="Norman D.J."/>
        </authorList>
    </citation>
    <scope>NUCLEOTIDE SEQUENCE [LARGE SCALE GENOMIC DNA]</scope>
    <source>
        <strain evidence="6">P824</strain>
    </source>
</reference>
<feature type="region of interest" description="Disordered" evidence="1">
    <location>
        <begin position="48"/>
        <end position="69"/>
    </location>
</feature>
<accession>A0A0S4UZ71</accession>
<evidence type="ECO:0000256" key="1">
    <source>
        <dbReference type="SAM" id="MobiDB-lite"/>
    </source>
</evidence>
<dbReference type="EMBL" id="LN899820">
    <property type="protein sequence ID" value="CUV58748.1"/>
    <property type="molecule type" value="Genomic_DNA"/>
</dbReference>
<name>A0A0S4UZ71_RALSL</name>
<reference evidence="4" key="1">
    <citation type="submission" date="2015-10" db="EMBL/GenBank/DDBJ databases">
        <authorList>
            <person name="Gilbert D.G."/>
        </authorList>
    </citation>
    <scope>NUCLEOTIDE SEQUENCE</scope>
    <source>
        <strain evidence="4">Phyl III-seqv23</strain>
    </source>
</reference>
<gene>
    <name evidence="3" type="ORF">PSS4_v1_280056</name>
    <name evidence="2" type="ORF">RSP824_19900</name>
    <name evidence="4" type="ORF">RUN1985_v1_70198</name>
    <name evidence="5" type="ORF">RUN215_v1_3800001</name>
</gene>